<evidence type="ECO:0000313" key="9">
    <source>
        <dbReference type="RefSeq" id="XP_017778088.1"/>
    </source>
</evidence>
<dbReference type="SMART" id="SM01175">
    <property type="entry name" value="DUF4206"/>
    <property type="match status" value="1"/>
</dbReference>
<evidence type="ECO:0000256" key="4">
    <source>
        <dbReference type="ARBA" id="ARBA00022833"/>
    </source>
</evidence>
<evidence type="ECO:0000256" key="5">
    <source>
        <dbReference type="ARBA" id="ARBA00029450"/>
    </source>
</evidence>
<dbReference type="PANTHER" id="PTHR12326:SF3">
    <property type="entry name" value="DIFFERENTIALLY EXPRESSED IN FDCP 8 HOMOLOG"/>
    <property type="match status" value="1"/>
</dbReference>
<dbReference type="RefSeq" id="XP_017778088.1">
    <property type="nucleotide sequence ID" value="XM_017922599.1"/>
</dbReference>
<dbReference type="SMART" id="SM00109">
    <property type="entry name" value="C1"/>
    <property type="match status" value="1"/>
</dbReference>
<keyword evidence="4" id="KW-0862">Zinc</keyword>
<keyword evidence="8" id="KW-1185">Reference proteome</keyword>
<name>A0ABM1MU38_NICVS</name>
<reference evidence="9" key="1">
    <citation type="submission" date="2025-08" db="UniProtKB">
        <authorList>
            <consortium name="RefSeq"/>
        </authorList>
    </citation>
    <scope>IDENTIFICATION</scope>
    <source>
        <tissue evidence="9">Whole Larva</tissue>
    </source>
</reference>
<dbReference type="Pfam" id="PF00130">
    <property type="entry name" value="C1_1"/>
    <property type="match status" value="1"/>
</dbReference>
<feature type="coiled-coil region" evidence="6">
    <location>
        <begin position="41"/>
        <end position="68"/>
    </location>
</feature>
<evidence type="ECO:0000313" key="8">
    <source>
        <dbReference type="Proteomes" id="UP000695000"/>
    </source>
</evidence>
<dbReference type="InterPro" id="IPR025258">
    <property type="entry name" value="RH_dom"/>
</dbReference>
<evidence type="ECO:0000259" key="7">
    <source>
        <dbReference type="PROSITE" id="PS50081"/>
    </source>
</evidence>
<evidence type="ECO:0000256" key="3">
    <source>
        <dbReference type="ARBA" id="ARBA00022771"/>
    </source>
</evidence>
<dbReference type="CDD" id="cd20819">
    <property type="entry name" value="C1_DEF8"/>
    <property type="match status" value="1"/>
</dbReference>
<proteinExistence type="inferred from homology"/>
<gene>
    <name evidence="9" type="primary">LOC108563811</name>
</gene>
<feature type="domain" description="Phorbol-ester/DAG-type" evidence="7">
    <location>
        <begin position="110"/>
        <end position="163"/>
    </location>
</feature>
<dbReference type="InterPro" id="IPR046349">
    <property type="entry name" value="C1-like_sf"/>
</dbReference>
<dbReference type="Pfam" id="PF13901">
    <property type="entry name" value="RH_dom"/>
    <property type="match status" value="1"/>
</dbReference>
<comment type="similarity">
    <text evidence="5">Belongs to the DEF8 family.</text>
</comment>
<keyword evidence="3" id="KW-0863">Zinc-finger</keyword>
<dbReference type="Proteomes" id="UP000695000">
    <property type="component" value="Unplaced"/>
</dbReference>
<dbReference type="PROSITE" id="PS50081">
    <property type="entry name" value="ZF_DAG_PE_2"/>
    <property type="match status" value="1"/>
</dbReference>
<dbReference type="PANTHER" id="PTHR12326">
    <property type="entry name" value="PLECKSTRIN HOMOLOGY DOMAIN CONTAINING PROTEIN"/>
    <property type="match status" value="1"/>
</dbReference>
<evidence type="ECO:0000256" key="6">
    <source>
        <dbReference type="SAM" id="Coils"/>
    </source>
</evidence>
<sequence length="446" mass="51172">MMTMSSSSSTTSGCLSVEETSEDHLLPITLAAEELKLALNKEATEEELNKAINRCKDLVLECENISTERKWLVRHLIELRLRLQECKEAHYDPEHPRNKSSGASKRTVRGHHLLLQPFLKNTASKYCDHCTGAIWHLVQAWYKCEDCGYSCHHKCIAGIIRECAHVTISERGEYERNICPEEGLSAQQYQCAECKVVLPIALPKGLACFARFIFSAIGWSDNEVRRCDYTGMYYCSACHWGGSAIIPARLMHNWDFVPQPVSQASLQLLKITANRPLINLEKLNPRLFSLVHELDLVKRIRNGLNEMRKYISICRLAQEDHFLWKNSVTSHLIESPDLYSMQDLLDTNTGELPSKLLNLASVFLKHIKDDCEVCRGRGHLCQICSNDEVLFTFDDNVVICKICNSVLHKVCYFRKNNECPKCERLRIRHEKLTTYKYSDDDDNDDL</sequence>
<dbReference type="InterPro" id="IPR002219">
    <property type="entry name" value="PKC_DAG/PE"/>
</dbReference>
<dbReference type="InterPro" id="IPR051366">
    <property type="entry name" value="DEF8"/>
</dbReference>
<keyword evidence="6" id="KW-0175">Coiled coil</keyword>
<protein>
    <submittedName>
        <fullName evidence="9">Differentially expressed in FDCP 8 homolog isoform X1</fullName>
    </submittedName>
</protein>
<dbReference type="GeneID" id="108563811"/>
<evidence type="ECO:0000256" key="2">
    <source>
        <dbReference type="ARBA" id="ARBA00022737"/>
    </source>
</evidence>
<keyword evidence="1" id="KW-0479">Metal-binding</keyword>
<dbReference type="Gene3D" id="3.30.60.20">
    <property type="match status" value="1"/>
</dbReference>
<dbReference type="InterPro" id="IPR047983">
    <property type="entry name" value="DEF8_C1"/>
</dbReference>
<dbReference type="SUPFAM" id="SSF57889">
    <property type="entry name" value="Cysteine-rich domain"/>
    <property type="match status" value="1"/>
</dbReference>
<accession>A0ABM1MU38</accession>
<keyword evidence="2" id="KW-0677">Repeat</keyword>
<evidence type="ECO:0000256" key="1">
    <source>
        <dbReference type="ARBA" id="ARBA00022723"/>
    </source>
</evidence>
<organism evidence="8 9">
    <name type="scientific">Nicrophorus vespilloides</name>
    <name type="common">Boreal carrion beetle</name>
    <dbReference type="NCBI Taxonomy" id="110193"/>
    <lineage>
        <taxon>Eukaryota</taxon>
        <taxon>Metazoa</taxon>
        <taxon>Ecdysozoa</taxon>
        <taxon>Arthropoda</taxon>
        <taxon>Hexapoda</taxon>
        <taxon>Insecta</taxon>
        <taxon>Pterygota</taxon>
        <taxon>Neoptera</taxon>
        <taxon>Endopterygota</taxon>
        <taxon>Coleoptera</taxon>
        <taxon>Polyphaga</taxon>
        <taxon>Staphyliniformia</taxon>
        <taxon>Silphidae</taxon>
        <taxon>Nicrophorinae</taxon>
        <taxon>Nicrophorus</taxon>
    </lineage>
</organism>